<feature type="transmembrane region" description="Helical" evidence="1">
    <location>
        <begin position="130"/>
        <end position="150"/>
    </location>
</feature>
<evidence type="ECO:0000256" key="1">
    <source>
        <dbReference type="SAM" id="Phobius"/>
    </source>
</evidence>
<dbReference type="InterPro" id="IPR037185">
    <property type="entry name" value="EmrE-like"/>
</dbReference>
<feature type="transmembrane region" description="Helical" evidence="1">
    <location>
        <begin position="162"/>
        <end position="184"/>
    </location>
</feature>
<dbReference type="GO" id="GO:0016020">
    <property type="term" value="C:membrane"/>
    <property type="evidence" value="ECO:0007669"/>
    <property type="project" value="InterPro"/>
</dbReference>
<reference evidence="3 4" key="1">
    <citation type="journal article" date="2015" name="Nature">
        <title>rRNA introns, odd ribosomes, and small enigmatic genomes across a large radiation of phyla.</title>
        <authorList>
            <person name="Brown C.T."/>
            <person name="Hug L.A."/>
            <person name="Thomas B.C."/>
            <person name="Sharon I."/>
            <person name="Castelle C.J."/>
            <person name="Singh A."/>
            <person name="Wilkins M.J."/>
            <person name="Williams K.H."/>
            <person name="Banfield J.F."/>
        </authorList>
    </citation>
    <scope>NUCLEOTIDE SEQUENCE [LARGE SCALE GENOMIC DNA]</scope>
</reference>
<feature type="transmembrane region" description="Helical" evidence="1">
    <location>
        <begin position="70"/>
        <end position="89"/>
    </location>
</feature>
<keyword evidence="1" id="KW-1133">Transmembrane helix</keyword>
<dbReference type="Proteomes" id="UP000034301">
    <property type="component" value="Unassembled WGS sequence"/>
</dbReference>
<evidence type="ECO:0000259" key="2">
    <source>
        <dbReference type="Pfam" id="PF00892"/>
    </source>
</evidence>
<feature type="transmembrane region" description="Helical" evidence="1">
    <location>
        <begin position="38"/>
        <end position="61"/>
    </location>
</feature>
<dbReference type="InterPro" id="IPR000620">
    <property type="entry name" value="EamA_dom"/>
</dbReference>
<dbReference type="PANTHER" id="PTHR22911">
    <property type="entry name" value="ACYL-MALONYL CONDENSING ENZYME-RELATED"/>
    <property type="match status" value="1"/>
</dbReference>
<organism evidence="3 4">
    <name type="scientific">Candidatus Nomurabacteria bacterium GW2011_GWF2_40_12</name>
    <dbReference type="NCBI Taxonomy" id="1618776"/>
    <lineage>
        <taxon>Bacteria</taxon>
        <taxon>Candidatus Nomuraibacteriota</taxon>
    </lineage>
</organism>
<evidence type="ECO:0000313" key="3">
    <source>
        <dbReference type="EMBL" id="KKR42915.1"/>
    </source>
</evidence>
<comment type="caution">
    <text evidence="3">The sequence shown here is derived from an EMBL/GenBank/DDBJ whole genome shotgun (WGS) entry which is preliminary data.</text>
</comment>
<keyword evidence="1" id="KW-0472">Membrane</keyword>
<sequence length="326" mass="35997">MLNTALKNYTGSILIIIAALLWAFDGLIRQHLYTLPPIIIIFFEHLIGLIILAPFVLRYVLRTKLASREWWLIVLVSALSGLLGTLWFTTALGKVHFISISVVFLLQKLQPLFAISSARVFLKEKLDSRYIKWALLAVVSAYFVTFPNGVVNLQTGEGTIIAALYALGAAFAWGSSTTFSKMLLGKVDPVRDREGSQRPPVSNGVDFKVSTFYRFLFTVLISLPVLLLFGSGANAGFIVPTLSQLGFLLVIALSTGMVALLIYYKGLAKTPVHISTILELTFPFIAILLDFVVNHTVLSVSQWIAAFVLVFAIYKIARLREDIAGI</sequence>
<evidence type="ECO:0000313" key="4">
    <source>
        <dbReference type="Proteomes" id="UP000034301"/>
    </source>
</evidence>
<feature type="domain" description="EamA" evidence="2">
    <location>
        <begin position="209"/>
        <end position="315"/>
    </location>
</feature>
<dbReference type="EMBL" id="LBYC01000013">
    <property type="protein sequence ID" value="KKR42915.1"/>
    <property type="molecule type" value="Genomic_DNA"/>
</dbReference>
<feature type="transmembrane region" description="Helical" evidence="1">
    <location>
        <begin position="215"/>
        <end position="239"/>
    </location>
</feature>
<proteinExistence type="predicted"/>
<dbReference type="Pfam" id="PF00892">
    <property type="entry name" value="EamA"/>
    <property type="match status" value="2"/>
</dbReference>
<feature type="transmembrane region" description="Helical" evidence="1">
    <location>
        <begin position="300"/>
        <end position="317"/>
    </location>
</feature>
<dbReference type="SUPFAM" id="SSF103481">
    <property type="entry name" value="Multidrug resistance efflux transporter EmrE"/>
    <property type="match status" value="2"/>
</dbReference>
<name>A0A0G0T737_9BACT</name>
<gene>
    <name evidence="3" type="ORF">UT78_C0013G0033</name>
</gene>
<feature type="transmembrane region" description="Helical" evidence="1">
    <location>
        <begin position="245"/>
        <end position="264"/>
    </location>
</feature>
<feature type="domain" description="EamA" evidence="2">
    <location>
        <begin position="11"/>
        <end position="145"/>
    </location>
</feature>
<dbReference type="PANTHER" id="PTHR22911:SF133">
    <property type="entry name" value="MEMBRANE PROTEIN"/>
    <property type="match status" value="1"/>
</dbReference>
<feature type="transmembrane region" description="Helical" evidence="1">
    <location>
        <begin position="12"/>
        <end position="32"/>
    </location>
</feature>
<accession>A0A0G0T737</accession>
<protein>
    <recommendedName>
        <fullName evidence="2">EamA domain-containing protein</fullName>
    </recommendedName>
</protein>
<dbReference type="AlphaFoldDB" id="A0A0G0T737"/>
<keyword evidence="1" id="KW-0812">Transmembrane</keyword>